<dbReference type="InterPro" id="IPR029058">
    <property type="entry name" value="AB_hydrolase_fold"/>
</dbReference>
<name>A0ABX3INA2_9BACT</name>
<reference evidence="1 2" key="1">
    <citation type="submission" date="2015-06" db="EMBL/GenBank/DDBJ databases">
        <title>Genome sequencing of Thermotogales isolates from hydrothermal vents.</title>
        <authorList>
            <person name="Haverkamp T.H."/>
            <person name="Kublanov I.V."/>
            <person name="Nesbo C.L."/>
        </authorList>
    </citation>
    <scope>NUCLEOTIDE SEQUENCE [LARGE SCALE GENOMIC DNA]</scope>
    <source>
        <strain evidence="2">ik275mar</strain>
    </source>
</reference>
<organism evidence="1 2">
    <name type="scientific">Thermosipho affectus</name>
    <dbReference type="NCBI Taxonomy" id="660294"/>
    <lineage>
        <taxon>Bacteria</taxon>
        <taxon>Thermotogati</taxon>
        <taxon>Thermotogota</taxon>
        <taxon>Thermotogae</taxon>
        <taxon>Thermotogales</taxon>
        <taxon>Fervidobacteriaceae</taxon>
        <taxon>Thermosipho</taxon>
    </lineage>
</organism>
<evidence type="ECO:0000313" key="2">
    <source>
        <dbReference type="Proteomes" id="UP000242616"/>
    </source>
</evidence>
<dbReference type="SUPFAM" id="SSF53474">
    <property type="entry name" value="alpha/beta-Hydrolases"/>
    <property type="match status" value="1"/>
</dbReference>
<dbReference type="EMBL" id="LBFC01000003">
    <property type="protein sequence ID" value="ONN28002.1"/>
    <property type="molecule type" value="Genomic_DNA"/>
</dbReference>
<comment type="caution">
    <text evidence="1">The sequence shown here is derived from an EMBL/GenBank/DDBJ whole genome shotgun (WGS) entry which is preliminary data.</text>
</comment>
<protein>
    <submittedName>
        <fullName evidence="1">Esterase</fullName>
    </submittedName>
</protein>
<accession>A0ABX3INA2</accession>
<dbReference type="Gene3D" id="3.40.50.1820">
    <property type="entry name" value="alpha/beta hydrolase"/>
    <property type="match status" value="1"/>
</dbReference>
<dbReference type="RefSeq" id="WP_077197788.1">
    <property type="nucleotide sequence ID" value="NZ_LBFC01000003.1"/>
</dbReference>
<keyword evidence="2" id="KW-1185">Reference proteome</keyword>
<sequence>MKRLSVLLVLISCFLFSSTLYEYKFKGVVVFRSLDIKIKPFFEYDKVEEKDWNPFKPELLKIKDGKKKIILIHGISPREVDEKIDYYKENMISTFKKEVPENVGLYLFLYPSLDVPLENISKELVDLTDGFDSFFIYAHSMGGILLKYALQDEHFAKKIKCVIFAGTPHLGSPLAQIATFDQSFFDLYIGQRFELIKYALFLANLFKGYIVAPNYKYLVFGRDYPKIPKNIRVINFVGKLDFTVTDLDKILETHLPSFVGLYFLKYVIDNIYPKNSVFLENDGMVPTISASAYGDLNVFFKASHADLAMRRDIIKKALELFGLLGEGI</sequence>
<evidence type="ECO:0000313" key="1">
    <source>
        <dbReference type="EMBL" id="ONN28002.1"/>
    </source>
</evidence>
<gene>
    <name evidence="1" type="ORF">XJ44_01090</name>
</gene>
<proteinExistence type="predicted"/>
<dbReference type="Proteomes" id="UP000242616">
    <property type="component" value="Unassembled WGS sequence"/>
</dbReference>